<feature type="region of interest" description="Disordered" evidence="1">
    <location>
        <begin position="1"/>
        <end position="54"/>
    </location>
</feature>
<organism evidence="3 4">
    <name type="scientific">Marasmius crinis-equi</name>
    <dbReference type="NCBI Taxonomy" id="585013"/>
    <lineage>
        <taxon>Eukaryota</taxon>
        <taxon>Fungi</taxon>
        <taxon>Dikarya</taxon>
        <taxon>Basidiomycota</taxon>
        <taxon>Agaricomycotina</taxon>
        <taxon>Agaricomycetes</taxon>
        <taxon>Agaricomycetidae</taxon>
        <taxon>Agaricales</taxon>
        <taxon>Marasmiineae</taxon>
        <taxon>Marasmiaceae</taxon>
        <taxon>Marasmius</taxon>
    </lineage>
</organism>
<feature type="compositionally biased region" description="Polar residues" evidence="1">
    <location>
        <begin position="1"/>
        <end position="11"/>
    </location>
</feature>
<evidence type="ECO:0000313" key="3">
    <source>
        <dbReference type="EMBL" id="KAL0579847.1"/>
    </source>
</evidence>
<feature type="compositionally biased region" description="Basic residues" evidence="1">
    <location>
        <begin position="229"/>
        <end position="238"/>
    </location>
</feature>
<gene>
    <name evidence="3" type="ORF">V5O48_002156</name>
</gene>
<feature type="compositionally biased region" description="Basic residues" evidence="1">
    <location>
        <begin position="259"/>
        <end position="268"/>
    </location>
</feature>
<feature type="compositionally biased region" description="Low complexity" evidence="1">
    <location>
        <begin position="84"/>
        <end position="99"/>
    </location>
</feature>
<feature type="compositionally biased region" description="Basic and acidic residues" evidence="1">
    <location>
        <begin position="192"/>
        <end position="205"/>
    </location>
</feature>
<name>A0ABR3FX65_9AGAR</name>
<keyword evidence="2" id="KW-0472">Membrane</keyword>
<accession>A0ABR3FX65</accession>
<dbReference type="Proteomes" id="UP001465976">
    <property type="component" value="Unassembled WGS sequence"/>
</dbReference>
<feature type="compositionally biased region" description="Low complexity" evidence="1">
    <location>
        <begin position="322"/>
        <end position="335"/>
    </location>
</feature>
<feature type="region of interest" description="Disordered" evidence="1">
    <location>
        <begin position="84"/>
        <end position="402"/>
    </location>
</feature>
<reference evidence="3 4" key="1">
    <citation type="submission" date="2024-02" db="EMBL/GenBank/DDBJ databases">
        <title>A draft genome for the cacao thread blight pathogen Marasmius crinis-equi.</title>
        <authorList>
            <person name="Cohen S.P."/>
            <person name="Baruah I.K."/>
            <person name="Amoako-Attah I."/>
            <person name="Bukari Y."/>
            <person name="Meinhardt L.W."/>
            <person name="Bailey B.A."/>
        </authorList>
    </citation>
    <scope>NUCLEOTIDE SEQUENCE [LARGE SCALE GENOMIC DNA]</scope>
    <source>
        <strain evidence="3 4">GH-76</strain>
    </source>
</reference>
<feature type="compositionally biased region" description="Low complexity" evidence="1">
    <location>
        <begin position="358"/>
        <end position="368"/>
    </location>
</feature>
<protein>
    <submittedName>
        <fullName evidence="3">Uncharacterized protein</fullName>
    </submittedName>
</protein>
<feature type="compositionally biased region" description="Low complexity" evidence="1">
    <location>
        <begin position="116"/>
        <end position="133"/>
    </location>
</feature>
<feature type="compositionally biased region" description="Basic residues" evidence="1">
    <location>
        <begin position="626"/>
        <end position="637"/>
    </location>
</feature>
<keyword evidence="4" id="KW-1185">Reference proteome</keyword>
<evidence type="ECO:0000256" key="2">
    <source>
        <dbReference type="SAM" id="Phobius"/>
    </source>
</evidence>
<proteinExistence type="predicted"/>
<keyword evidence="2" id="KW-0812">Transmembrane</keyword>
<feature type="compositionally biased region" description="Acidic residues" evidence="1">
    <location>
        <begin position="388"/>
        <end position="402"/>
    </location>
</feature>
<keyword evidence="2" id="KW-1133">Transmembrane helix</keyword>
<sequence length="764" mass="82347">MPTKRSVSAQSAAAGPARKRVQLDDESGSDTKTPPLAASPSNDCAPATPIKKPCVPTSRLRASLADGEHDIFFANGAPDKTSIAAAVSSSPSTGPTSPVIELSSSDESRPSKLSFSPAKGQSKKAAPSSKKQATAVRNPKKASQDTTSTRVVSIKPTPISKNAHRPGKGLDSVNIRSVDNTSDVEPLAKALTSREGKKTDSKLRADSGISSSDETSDIEGLADFPSKRTSAKSGRKAIHAASDNSDPEAEDPDKTPTNKTRHSAHTRRPPAVATARQRASSDVEDRREIPFNVKGGKGIKKPRIRPIPGSDDERGGSDIEVPASQLLSSPLQLAQKGPVRTKSSEDLFDDEAREDDGAASGDDGVASGDEPDDGATDHAGDDSFINDAVDENNEPVESDVEGQEVVDLNIVDTKKTSKEVVKAAAIQTSRILQPDIQHPDLVDYYASLPAHALPSSVAHLHPYGWAPGQRNNDVEGLDVQAVIDGCDVEELTRFKRSITFSSYFNAFQPGRCDIRQFSFERDCIRVRLDNGKGAVGPVAVWITTGIATRSYLDSPYCPRSVPGQEDRDTRVYKIVVQPSEQERYLLESIFGHIMRTPHFVGPVWESGLSFCGQKPVEEVADDTSRTPRKSAFSKKKAVKRTEASSSAASSSATAGGGETFMKSMPVHRSFAERVPVYDGRRLPSLNSRGFAWKDADWERLPHLPLYDTEVEPDSLVTVGYTVSGWRPAIPVLPKLKNMTFVNLATVAYCTPITYFLILASLMYL</sequence>
<evidence type="ECO:0000256" key="1">
    <source>
        <dbReference type="SAM" id="MobiDB-lite"/>
    </source>
</evidence>
<comment type="caution">
    <text evidence="3">The sequence shown here is derived from an EMBL/GenBank/DDBJ whole genome shotgun (WGS) entry which is preliminary data.</text>
</comment>
<feature type="region of interest" description="Disordered" evidence="1">
    <location>
        <begin position="618"/>
        <end position="637"/>
    </location>
</feature>
<feature type="compositionally biased region" description="Basic and acidic residues" evidence="1">
    <location>
        <begin position="279"/>
        <end position="289"/>
    </location>
</feature>
<dbReference type="EMBL" id="JBAHYK010000046">
    <property type="protein sequence ID" value="KAL0579847.1"/>
    <property type="molecule type" value="Genomic_DNA"/>
</dbReference>
<feature type="transmembrane region" description="Helical" evidence="2">
    <location>
        <begin position="740"/>
        <end position="763"/>
    </location>
</feature>
<feature type="compositionally biased region" description="Polar residues" evidence="1">
    <location>
        <begin position="174"/>
        <end position="183"/>
    </location>
</feature>
<evidence type="ECO:0000313" key="4">
    <source>
        <dbReference type="Proteomes" id="UP001465976"/>
    </source>
</evidence>